<feature type="chain" id="PRO_5025514967" description="Alpha-galactosidase" evidence="10">
    <location>
        <begin position="16"/>
        <end position="459"/>
    </location>
</feature>
<dbReference type="GO" id="GO:0004557">
    <property type="term" value="F:alpha-galactosidase activity"/>
    <property type="evidence" value="ECO:0007669"/>
    <property type="project" value="UniProtKB-EC"/>
</dbReference>
<evidence type="ECO:0000256" key="5">
    <source>
        <dbReference type="ARBA" id="ARBA00022525"/>
    </source>
</evidence>
<dbReference type="Gene3D" id="2.60.40.1180">
    <property type="entry name" value="Golgi alpha-mannosidase II"/>
    <property type="match status" value="1"/>
</dbReference>
<evidence type="ECO:0000256" key="8">
    <source>
        <dbReference type="ARBA" id="ARBA00023295"/>
    </source>
</evidence>
<dbReference type="GO" id="GO:0005576">
    <property type="term" value="C:extracellular region"/>
    <property type="evidence" value="ECO:0007669"/>
    <property type="project" value="UniProtKB-SubCell"/>
</dbReference>
<sequence>MWKVQYLTFPLLCTALVPKRAPSASDAPIGKLPALGWNSWNAYGCDINEQKILDAADRMNDLGLKDAGYEYVNIDDCWGLKNRDSGSKKLVSDPAKFPHGIRDLAIDIHNKKNLKIGIYSSAGYTTCQGYPASLGNEILDAKEWAYWEIDYLKYDNCGVPDDHKDSCRACVPEPPYPIGTNGTCLSDTEHSVLCPPDYNYETSKSALRYEAMGEALADSGRPILYSICNWGEANVKNWGAKYAHSWRSTNDINTTWPRILEILNQHSFQLHTVDFHAHADADMLEIGNGLSSQQSRTHFALWAAMKSPLLIGTDLNNIKPWELDILKNKYLLAFNQDNSTGKPAMPYKWGTNPNWTFNASFPAEFWSGSFTIPPPSSSPSSKPSNATLILLFNPFPDEQGKFVIFDEIPELVRPVGGWMVRNIWDNAEVGCFESGFAWKVEGYDTAGFTVGEACNPATS</sequence>
<dbReference type="InterPro" id="IPR002241">
    <property type="entry name" value="Glyco_hydro_27"/>
</dbReference>
<accession>A0A6A5ZKV7</accession>
<proteinExistence type="inferred from homology"/>
<organism evidence="11 12">
    <name type="scientific">Lophiotrema nucula</name>
    <dbReference type="NCBI Taxonomy" id="690887"/>
    <lineage>
        <taxon>Eukaryota</taxon>
        <taxon>Fungi</taxon>
        <taxon>Dikarya</taxon>
        <taxon>Ascomycota</taxon>
        <taxon>Pezizomycotina</taxon>
        <taxon>Dothideomycetes</taxon>
        <taxon>Pleosporomycetidae</taxon>
        <taxon>Pleosporales</taxon>
        <taxon>Lophiotremataceae</taxon>
        <taxon>Lophiotrema</taxon>
    </lineage>
</organism>
<dbReference type="AlphaFoldDB" id="A0A6A5ZKV7"/>
<evidence type="ECO:0000256" key="2">
    <source>
        <dbReference type="ARBA" id="ARBA00003969"/>
    </source>
</evidence>
<evidence type="ECO:0000256" key="6">
    <source>
        <dbReference type="ARBA" id="ARBA00022801"/>
    </source>
</evidence>
<evidence type="ECO:0000256" key="3">
    <source>
        <dbReference type="ARBA" id="ARBA00004613"/>
    </source>
</evidence>
<keyword evidence="12" id="KW-1185">Reference proteome</keyword>
<dbReference type="EC" id="3.2.1.22" evidence="9"/>
<evidence type="ECO:0000313" key="11">
    <source>
        <dbReference type="EMBL" id="KAF2119989.1"/>
    </source>
</evidence>
<dbReference type="InterPro" id="IPR013780">
    <property type="entry name" value="Glyco_hydro_b"/>
</dbReference>
<gene>
    <name evidence="11" type="ORF">BDV96DRAFT_316597</name>
</gene>
<dbReference type="SUPFAM" id="SSF51011">
    <property type="entry name" value="Glycosyl hydrolase domain"/>
    <property type="match status" value="1"/>
</dbReference>
<comment type="catalytic activity">
    <reaction evidence="1 9">
        <text>Hydrolysis of terminal, non-reducing alpha-D-galactose residues in alpha-D-galactosides, including galactose oligosaccharides, galactomannans and galactolipids.</text>
        <dbReference type="EC" id="3.2.1.22"/>
    </reaction>
</comment>
<keyword evidence="6 9" id="KW-0378">Hydrolase</keyword>
<keyword evidence="5" id="KW-0964">Secreted</keyword>
<dbReference type="EMBL" id="ML977314">
    <property type="protein sequence ID" value="KAF2119989.1"/>
    <property type="molecule type" value="Genomic_DNA"/>
</dbReference>
<comment type="function">
    <text evidence="2">Hydrolyzes a variety of simple alpha-D-galactoside as well as more complex molecules such as oligosaccharides and polysaccharides.</text>
</comment>
<evidence type="ECO:0000256" key="7">
    <source>
        <dbReference type="ARBA" id="ARBA00023180"/>
    </source>
</evidence>
<dbReference type="CDD" id="cd14792">
    <property type="entry name" value="GH27"/>
    <property type="match status" value="1"/>
</dbReference>
<evidence type="ECO:0000256" key="4">
    <source>
        <dbReference type="ARBA" id="ARBA00009743"/>
    </source>
</evidence>
<comment type="similarity">
    <text evidence="4 9">Belongs to the glycosyl hydrolase 27 family.</text>
</comment>
<dbReference type="GO" id="GO:0005975">
    <property type="term" value="P:carbohydrate metabolic process"/>
    <property type="evidence" value="ECO:0007669"/>
    <property type="project" value="InterPro"/>
</dbReference>
<reference evidence="11" key="1">
    <citation type="journal article" date="2020" name="Stud. Mycol.">
        <title>101 Dothideomycetes genomes: a test case for predicting lifestyles and emergence of pathogens.</title>
        <authorList>
            <person name="Haridas S."/>
            <person name="Albert R."/>
            <person name="Binder M."/>
            <person name="Bloem J."/>
            <person name="Labutti K."/>
            <person name="Salamov A."/>
            <person name="Andreopoulos B."/>
            <person name="Baker S."/>
            <person name="Barry K."/>
            <person name="Bills G."/>
            <person name="Bluhm B."/>
            <person name="Cannon C."/>
            <person name="Castanera R."/>
            <person name="Culley D."/>
            <person name="Daum C."/>
            <person name="Ezra D."/>
            <person name="Gonzalez J."/>
            <person name="Henrissat B."/>
            <person name="Kuo A."/>
            <person name="Liang C."/>
            <person name="Lipzen A."/>
            <person name="Lutzoni F."/>
            <person name="Magnuson J."/>
            <person name="Mondo S."/>
            <person name="Nolan M."/>
            <person name="Ohm R."/>
            <person name="Pangilinan J."/>
            <person name="Park H.-J."/>
            <person name="Ramirez L."/>
            <person name="Alfaro M."/>
            <person name="Sun H."/>
            <person name="Tritt A."/>
            <person name="Yoshinaga Y."/>
            <person name="Zwiers L.-H."/>
            <person name="Turgeon B."/>
            <person name="Goodwin S."/>
            <person name="Spatafora J."/>
            <person name="Crous P."/>
            <person name="Grigoriev I."/>
        </authorList>
    </citation>
    <scope>NUCLEOTIDE SEQUENCE</scope>
    <source>
        <strain evidence="11">CBS 627.86</strain>
    </source>
</reference>
<comment type="subcellular location">
    <subcellularLocation>
        <location evidence="3">Secreted</location>
    </subcellularLocation>
</comment>
<dbReference type="InterPro" id="IPR017853">
    <property type="entry name" value="GH"/>
</dbReference>
<dbReference type="PRINTS" id="PR00740">
    <property type="entry name" value="GLHYDRLASE27"/>
</dbReference>
<protein>
    <recommendedName>
        <fullName evidence="9">Alpha-galactosidase</fullName>
        <ecNumber evidence="9">3.2.1.22</ecNumber>
    </recommendedName>
    <alternativeName>
        <fullName evidence="9">Melibiase</fullName>
    </alternativeName>
</protein>
<keyword evidence="7" id="KW-0325">Glycoprotein</keyword>
<dbReference type="OrthoDB" id="5795902at2759"/>
<evidence type="ECO:0000313" key="12">
    <source>
        <dbReference type="Proteomes" id="UP000799770"/>
    </source>
</evidence>
<keyword evidence="10" id="KW-0732">Signal</keyword>
<dbReference type="Proteomes" id="UP000799770">
    <property type="component" value="Unassembled WGS sequence"/>
</dbReference>
<dbReference type="PANTHER" id="PTHR11452:SF61">
    <property type="entry name" value="ALPHA-GALACTOSIDASE B-RELATED"/>
    <property type="match status" value="1"/>
</dbReference>
<name>A0A6A5ZKV7_9PLEO</name>
<evidence type="ECO:0000256" key="10">
    <source>
        <dbReference type="SAM" id="SignalP"/>
    </source>
</evidence>
<evidence type="ECO:0000256" key="9">
    <source>
        <dbReference type="RuleBase" id="RU361168"/>
    </source>
</evidence>
<dbReference type="SUPFAM" id="SSF51445">
    <property type="entry name" value="(Trans)glycosidases"/>
    <property type="match status" value="1"/>
</dbReference>
<dbReference type="InterPro" id="IPR000111">
    <property type="entry name" value="Glyco_hydro_27/36_CS"/>
</dbReference>
<dbReference type="InterPro" id="IPR013785">
    <property type="entry name" value="Aldolase_TIM"/>
</dbReference>
<feature type="signal peptide" evidence="10">
    <location>
        <begin position="1"/>
        <end position="15"/>
    </location>
</feature>
<dbReference type="PANTHER" id="PTHR11452">
    <property type="entry name" value="ALPHA-GALACTOSIDASE/ALPHA-N-ACETYLGALACTOSAMINIDASE"/>
    <property type="match status" value="1"/>
</dbReference>
<dbReference type="Pfam" id="PF16499">
    <property type="entry name" value="Melibiase_2"/>
    <property type="match status" value="2"/>
</dbReference>
<evidence type="ECO:0000256" key="1">
    <source>
        <dbReference type="ARBA" id="ARBA00001255"/>
    </source>
</evidence>
<keyword evidence="9" id="KW-1015">Disulfide bond</keyword>
<keyword evidence="8 9" id="KW-0326">Glycosidase</keyword>
<dbReference type="PROSITE" id="PS00512">
    <property type="entry name" value="ALPHA_GALACTOSIDASE"/>
    <property type="match status" value="1"/>
</dbReference>
<dbReference type="Gene3D" id="3.20.20.70">
    <property type="entry name" value="Aldolase class I"/>
    <property type="match status" value="1"/>
</dbReference>